<feature type="chain" id="PRO_5012338584" evidence="1">
    <location>
        <begin position="28"/>
        <end position="57"/>
    </location>
</feature>
<sequence length="57" mass="6686">MIFSLAMLHTSLLFLCFYWVTFKDAEAKEGFQFILISIIPGIPEHVLCQIYLSRNLY</sequence>
<accession>A0A2C9VDK0</accession>
<keyword evidence="1" id="KW-0732">Signal</keyword>
<dbReference type="AlphaFoldDB" id="A0A2C9VDK0"/>
<dbReference type="EMBL" id="CM004394">
    <property type="protein sequence ID" value="OAY43216.1"/>
    <property type="molecule type" value="Genomic_DNA"/>
</dbReference>
<feature type="signal peptide" evidence="1">
    <location>
        <begin position="1"/>
        <end position="27"/>
    </location>
</feature>
<proteinExistence type="predicted"/>
<keyword evidence="3" id="KW-1185">Reference proteome</keyword>
<name>A0A2C9VDK0_MANES</name>
<evidence type="ECO:0000313" key="3">
    <source>
        <dbReference type="Proteomes" id="UP000091857"/>
    </source>
</evidence>
<reference evidence="3" key="1">
    <citation type="journal article" date="2016" name="Nat. Biotechnol.">
        <title>Sequencing wild and cultivated cassava and related species reveals extensive interspecific hybridization and genetic diversity.</title>
        <authorList>
            <person name="Bredeson J.V."/>
            <person name="Lyons J.B."/>
            <person name="Prochnik S.E."/>
            <person name="Wu G.A."/>
            <person name="Ha C.M."/>
            <person name="Edsinger-Gonzales E."/>
            <person name="Grimwood J."/>
            <person name="Schmutz J."/>
            <person name="Rabbi I.Y."/>
            <person name="Egesi C."/>
            <person name="Nauluvula P."/>
            <person name="Lebot V."/>
            <person name="Ndunguru J."/>
            <person name="Mkamilo G."/>
            <person name="Bart R.S."/>
            <person name="Setter T.L."/>
            <person name="Gleadow R.M."/>
            <person name="Kulakow P."/>
            <person name="Ferguson M.E."/>
            <person name="Rounsley S."/>
            <person name="Rokhsar D.S."/>
        </authorList>
    </citation>
    <scope>NUCLEOTIDE SEQUENCE [LARGE SCALE GENOMIC DNA]</scope>
    <source>
        <strain evidence="3">cv. AM560-2</strain>
    </source>
</reference>
<dbReference type="Proteomes" id="UP000091857">
    <property type="component" value="Chromosome 8"/>
</dbReference>
<dbReference type="Gramene" id="Manes.08G051501.1.v8.1">
    <property type="protein sequence ID" value="Manes.08G051501.1.v8.1.CDS.1"/>
    <property type="gene ID" value="Manes.08G051501.v8.1"/>
</dbReference>
<protein>
    <submittedName>
        <fullName evidence="2">Uncharacterized protein</fullName>
    </submittedName>
</protein>
<evidence type="ECO:0000313" key="2">
    <source>
        <dbReference type="EMBL" id="OAY43216.1"/>
    </source>
</evidence>
<evidence type="ECO:0000256" key="1">
    <source>
        <dbReference type="SAM" id="SignalP"/>
    </source>
</evidence>
<comment type="caution">
    <text evidence="2">The sequence shown here is derived from an EMBL/GenBank/DDBJ whole genome shotgun (WGS) entry which is preliminary data.</text>
</comment>
<gene>
    <name evidence="2" type="ORF">MANES_08G051501v8</name>
</gene>
<organism evidence="2 3">
    <name type="scientific">Manihot esculenta</name>
    <name type="common">Cassava</name>
    <name type="synonym">Jatropha manihot</name>
    <dbReference type="NCBI Taxonomy" id="3983"/>
    <lineage>
        <taxon>Eukaryota</taxon>
        <taxon>Viridiplantae</taxon>
        <taxon>Streptophyta</taxon>
        <taxon>Embryophyta</taxon>
        <taxon>Tracheophyta</taxon>
        <taxon>Spermatophyta</taxon>
        <taxon>Magnoliopsida</taxon>
        <taxon>eudicotyledons</taxon>
        <taxon>Gunneridae</taxon>
        <taxon>Pentapetalae</taxon>
        <taxon>rosids</taxon>
        <taxon>fabids</taxon>
        <taxon>Malpighiales</taxon>
        <taxon>Euphorbiaceae</taxon>
        <taxon>Crotonoideae</taxon>
        <taxon>Manihoteae</taxon>
        <taxon>Manihot</taxon>
    </lineage>
</organism>